<accession>B4R8S6</accession>
<dbReference type="GO" id="GO:0008080">
    <property type="term" value="F:N-acetyltransferase activity"/>
    <property type="evidence" value="ECO:0007669"/>
    <property type="project" value="TreeGrafter"/>
</dbReference>
<evidence type="ECO:0000256" key="3">
    <source>
        <dbReference type="ARBA" id="ARBA00023315"/>
    </source>
</evidence>
<comment type="similarity">
    <text evidence="1">Belongs to the acetyltransferase family.</text>
</comment>
<sequence>MSQVTIRVATVGDAPLILSFIRELAEYERLLHEVEATEADIRRDLFGENPRCFCEIAEADGVPVGFALWFYNYSTFRGRAGIYLEDLFVRPEARGIGAGKALLRRLAQRCVEADLGRLEWAVLNWNAPSIAFYDSLGAGAMTDWTVRRLDGEALTRLAAS</sequence>
<dbReference type="PANTHER" id="PTHR10545">
    <property type="entry name" value="DIAMINE N-ACETYLTRANSFERASE"/>
    <property type="match status" value="1"/>
</dbReference>
<dbReference type="InterPro" id="IPR000182">
    <property type="entry name" value="GNAT_dom"/>
</dbReference>
<protein>
    <submittedName>
        <fullName evidence="6">Acetyltransferase, GNAT family</fullName>
    </submittedName>
</protein>
<feature type="domain" description="N-acetyltransferase" evidence="5">
    <location>
        <begin position="4"/>
        <end position="160"/>
    </location>
</feature>
<dbReference type="STRING" id="450851.PHZ_c2882"/>
<dbReference type="SUPFAM" id="SSF55729">
    <property type="entry name" value="Acyl-CoA N-acyltransferases (Nat)"/>
    <property type="match status" value="1"/>
</dbReference>
<dbReference type="FunFam" id="3.40.630.30:FF:000064">
    <property type="entry name" value="GNAT family acetyltransferase"/>
    <property type="match status" value="1"/>
</dbReference>
<dbReference type="OrthoDB" id="9805924at2"/>
<evidence type="ECO:0000313" key="6">
    <source>
        <dbReference type="EMBL" id="ACG79291.1"/>
    </source>
</evidence>
<dbReference type="PANTHER" id="PTHR10545:SF29">
    <property type="entry name" value="GH14572P-RELATED"/>
    <property type="match status" value="1"/>
</dbReference>
<keyword evidence="2 6" id="KW-0808">Transferase</keyword>
<name>B4R8S6_PHEZH</name>
<keyword evidence="7" id="KW-1185">Reference proteome</keyword>
<evidence type="ECO:0000256" key="1">
    <source>
        <dbReference type="ARBA" id="ARBA00008694"/>
    </source>
</evidence>
<organism evidence="6 7">
    <name type="scientific">Phenylobacterium zucineum (strain HLK1)</name>
    <dbReference type="NCBI Taxonomy" id="450851"/>
    <lineage>
        <taxon>Bacteria</taxon>
        <taxon>Pseudomonadati</taxon>
        <taxon>Pseudomonadota</taxon>
        <taxon>Alphaproteobacteria</taxon>
        <taxon>Caulobacterales</taxon>
        <taxon>Caulobacteraceae</taxon>
        <taxon>Phenylobacterium</taxon>
    </lineage>
</organism>
<keyword evidence="3" id="KW-0012">Acyltransferase</keyword>
<feature type="coiled-coil region" evidence="4">
    <location>
        <begin position="17"/>
        <end position="44"/>
    </location>
</feature>
<dbReference type="InterPro" id="IPR051016">
    <property type="entry name" value="Diverse_Substrate_AcTransf"/>
</dbReference>
<dbReference type="InterPro" id="IPR016181">
    <property type="entry name" value="Acyl_CoA_acyltransferase"/>
</dbReference>
<dbReference type="PROSITE" id="PS51186">
    <property type="entry name" value="GNAT"/>
    <property type="match status" value="1"/>
</dbReference>
<keyword evidence="4" id="KW-0175">Coiled coil</keyword>
<proteinExistence type="inferred from homology"/>
<dbReference type="Pfam" id="PF00583">
    <property type="entry name" value="Acetyltransf_1"/>
    <property type="match status" value="1"/>
</dbReference>
<gene>
    <name evidence="6" type="ordered locus">PHZ_c2882</name>
</gene>
<dbReference type="EMBL" id="CP000747">
    <property type="protein sequence ID" value="ACG79291.1"/>
    <property type="molecule type" value="Genomic_DNA"/>
</dbReference>
<evidence type="ECO:0000313" key="7">
    <source>
        <dbReference type="Proteomes" id="UP000001868"/>
    </source>
</evidence>
<dbReference type="Gene3D" id="3.40.630.30">
    <property type="match status" value="1"/>
</dbReference>
<evidence type="ECO:0000256" key="2">
    <source>
        <dbReference type="ARBA" id="ARBA00022679"/>
    </source>
</evidence>
<dbReference type="CDD" id="cd04301">
    <property type="entry name" value="NAT_SF"/>
    <property type="match status" value="1"/>
</dbReference>
<evidence type="ECO:0000256" key="4">
    <source>
        <dbReference type="SAM" id="Coils"/>
    </source>
</evidence>
<dbReference type="KEGG" id="pzu:PHZ_c2882"/>
<reference evidence="6 7" key="1">
    <citation type="journal article" date="2008" name="BMC Genomics">
        <title>Complete genome of Phenylobacterium zucineum - a novel facultative intracellular bacterium isolated from human erythroleukemia cell line K562.</title>
        <authorList>
            <person name="Luo Y."/>
            <person name="Xu X."/>
            <person name="Ding Z."/>
            <person name="Liu Z."/>
            <person name="Zhang B."/>
            <person name="Yan Z."/>
            <person name="Sun J."/>
            <person name="Hu S."/>
            <person name="Hu X."/>
        </authorList>
    </citation>
    <scope>NUCLEOTIDE SEQUENCE [LARGE SCALE GENOMIC DNA]</scope>
    <source>
        <strain evidence="6 7">HLK1</strain>
    </source>
</reference>
<evidence type="ECO:0000259" key="5">
    <source>
        <dbReference type="PROSITE" id="PS51186"/>
    </source>
</evidence>
<dbReference type="HOGENOM" id="CLU_013985_41_3_5"/>
<dbReference type="AlphaFoldDB" id="B4R8S6"/>
<dbReference type="eggNOG" id="COG1247">
    <property type="taxonomic scope" value="Bacteria"/>
</dbReference>
<dbReference type="Proteomes" id="UP000001868">
    <property type="component" value="Chromosome"/>
</dbReference>
<dbReference type="RefSeq" id="WP_012523429.1">
    <property type="nucleotide sequence ID" value="NC_011144.1"/>
</dbReference>